<name>A0A0D0KJA1_AGRTU</name>
<dbReference type="Pfam" id="PF21983">
    <property type="entry name" value="NikA-like"/>
    <property type="match status" value="1"/>
</dbReference>
<dbReference type="Proteomes" id="UP000035017">
    <property type="component" value="Unassembled WGS sequence"/>
</dbReference>
<dbReference type="InterPro" id="IPR053842">
    <property type="entry name" value="NikA-like"/>
</dbReference>
<dbReference type="AlphaFoldDB" id="A0A0D0KJA1"/>
<proteinExistence type="predicted"/>
<protein>
    <submittedName>
        <fullName evidence="2">Mobilization protein</fullName>
    </submittedName>
</protein>
<accession>A0A0D0KJA1</accession>
<gene>
    <name evidence="2" type="ORF">RU07_23010</name>
</gene>
<feature type="region of interest" description="Disordered" evidence="1">
    <location>
        <begin position="1"/>
        <end position="20"/>
    </location>
</feature>
<feature type="compositionally biased region" description="Basic residues" evidence="1">
    <location>
        <begin position="8"/>
        <end position="20"/>
    </location>
</feature>
<organism evidence="2 3">
    <name type="scientific">Agrobacterium tumefaciens</name>
    <dbReference type="NCBI Taxonomy" id="358"/>
    <lineage>
        <taxon>Bacteria</taxon>
        <taxon>Pseudomonadati</taxon>
        <taxon>Pseudomonadota</taxon>
        <taxon>Alphaproteobacteria</taxon>
        <taxon>Hyphomicrobiales</taxon>
        <taxon>Rhizobiaceae</taxon>
        <taxon>Rhizobium/Agrobacterium group</taxon>
        <taxon>Agrobacterium</taxon>
        <taxon>Agrobacterium tumefaciens complex</taxon>
    </lineage>
</organism>
<evidence type="ECO:0000256" key="1">
    <source>
        <dbReference type="SAM" id="MobiDB-lite"/>
    </source>
</evidence>
<sequence>MTGGAAKAGRKKAATGKSRSFKVRVSDAEYDAIQSAAEKAEMTASAFFRSLILDGAGVRPVFNRDDRLALGVLHEDMRKIGINLNQVARALNSGRVVHPEEVLIAVRNVQLAAVGVSVELREAASRSGNRRRGVE</sequence>
<evidence type="ECO:0000313" key="2">
    <source>
        <dbReference type="EMBL" id="KIP98103.1"/>
    </source>
</evidence>
<dbReference type="OrthoDB" id="7376495at2"/>
<reference evidence="2 3" key="1">
    <citation type="submission" date="2014-12" db="EMBL/GenBank/DDBJ databases">
        <title>16Stimator: statistical estimation of ribosomal gene copy numbers from draft genome assemblies.</title>
        <authorList>
            <person name="Perisin M.A."/>
            <person name="Vetter M."/>
            <person name="Gilbert J.A."/>
            <person name="Bergelson J."/>
        </authorList>
    </citation>
    <scope>NUCLEOTIDE SEQUENCE [LARGE SCALE GENOMIC DNA]</scope>
    <source>
        <strain evidence="2 3">MEJ076</strain>
    </source>
</reference>
<evidence type="ECO:0000313" key="3">
    <source>
        <dbReference type="Proteomes" id="UP000035017"/>
    </source>
</evidence>
<dbReference type="EMBL" id="JXQV01000045">
    <property type="protein sequence ID" value="KIP98103.1"/>
    <property type="molecule type" value="Genomic_DNA"/>
</dbReference>
<comment type="caution">
    <text evidence="2">The sequence shown here is derived from an EMBL/GenBank/DDBJ whole genome shotgun (WGS) entry which is preliminary data.</text>
</comment>